<dbReference type="PANTHER" id="PTHR43065">
    <property type="entry name" value="SENSOR HISTIDINE KINASE"/>
    <property type="match status" value="1"/>
</dbReference>
<keyword evidence="4 14" id="KW-0808">Transferase</keyword>
<feature type="transmembrane region" description="Helical" evidence="10">
    <location>
        <begin position="15"/>
        <end position="35"/>
    </location>
</feature>
<evidence type="ECO:0000259" key="12">
    <source>
        <dbReference type="PROSITE" id="PS50112"/>
    </source>
</evidence>
<dbReference type="HOGENOM" id="CLU_445946_0_0_0"/>
<dbReference type="EC" id="2.7.13.3" evidence="2"/>
<evidence type="ECO:0000256" key="8">
    <source>
        <dbReference type="ARBA" id="ARBA00023012"/>
    </source>
</evidence>
<dbReference type="SUPFAM" id="SSF55874">
    <property type="entry name" value="ATPase domain of HSP90 chaperone/DNA topoisomerase II/histidine kinase"/>
    <property type="match status" value="1"/>
</dbReference>
<dbReference type="InterPro" id="IPR000700">
    <property type="entry name" value="PAS-assoc_C"/>
</dbReference>
<dbReference type="SUPFAM" id="SSF47384">
    <property type="entry name" value="Homodimeric domain of signal transducing histidine kinase"/>
    <property type="match status" value="1"/>
</dbReference>
<dbReference type="Gene3D" id="3.30.450.20">
    <property type="entry name" value="PAS domain"/>
    <property type="match status" value="1"/>
</dbReference>
<dbReference type="eggNOG" id="COG4191">
    <property type="taxonomic scope" value="Bacteria"/>
</dbReference>
<dbReference type="STRING" id="240015.ACP_1972"/>
<dbReference type="PRINTS" id="PR00344">
    <property type="entry name" value="BCTRLSENSOR"/>
</dbReference>
<evidence type="ECO:0000313" key="14">
    <source>
        <dbReference type="EMBL" id="ACO32562.1"/>
    </source>
</evidence>
<keyword evidence="7" id="KW-0067">ATP-binding</keyword>
<evidence type="ECO:0000259" key="13">
    <source>
        <dbReference type="PROSITE" id="PS50113"/>
    </source>
</evidence>
<feature type="region of interest" description="Disordered" evidence="9">
    <location>
        <begin position="586"/>
        <end position="612"/>
    </location>
</feature>
<dbReference type="NCBIfam" id="TIGR00229">
    <property type="entry name" value="sensory_box"/>
    <property type="match status" value="1"/>
</dbReference>
<dbReference type="Pfam" id="PF00512">
    <property type="entry name" value="HisKA"/>
    <property type="match status" value="1"/>
</dbReference>
<keyword evidence="10" id="KW-0812">Transmembrane</keyword>
<dbReference type="Pfam" id="PF02518">
    <property type="entry name" value="HATPase_c"/>
    <property type="match status" value="1"/>
</dbReference>
<dbReference type="PROSITE" id="PS50109">
    <property type="entry name" value="HIS_KIN"/>
    <property type="match status" value="1"/>
</dbReference>
<feature type="domain" description="PAC" evidence="13">
    <location>
        <begin position="308"/>
        <end position="360"/>
    </location>
</feature>
<dbReference type="SMART" id="SM00387">
    <property type="entry name" value="HATPase_c"/>
    <property type="match status" value="1"/>
</dbReference>
<reference evidence="14 15" key="1">
    <citation type="journal article" date="2009" name="Appl. Environ. Microbiol.">
        <title>Three genomes from the phylum Acidobacteria provide insight into the lifestyles of these microorganisms in soils.</title>
        <authorList>
            <person name="Ward N.L."/>
            <person name="Challacombe J.F."/>
            <person name="Janssen P.H."/>
            <person name="Henrissat B."/>
            <person name="Coutinho P.M."/>
            <person name="Wu M."/>
            <person name="Xie G."/>
            <person name="Haft D.H."/>
            <person name="Sait M."/>
            <person name="Badger J."/>
            <person name="Barabote R.D."/>
            <person name="Bradley B."/>
            <person name="Brettin T.S."/>
            <person name="Brinkac L.M."/>
            <person name="Bruce D."/>
            <person name="Creasy T."/>
            <person name="Daugherty S.C."/>
            <person name="Davidsen T.M."/>
            <person name="DeBoy R.T."/>
            <person name="Detter J.C."/>
            <person name="Dodson R.J."/>
            <person name="Durkin A.S."/>
            <person name="Ganapathy A."/>
            <person name="Gwinn-Giglio M."/>
            <person name="Han C.S."/>
            <person name="Khouri H."/>
            <person name="Kiss H."/>
            <person name="Kothari S.P."/>
            <person name="Madupu R."/>
            <person name="Nelson K.E."/>
            <person name="Nelson W.C."/>
            <person name="Paulsen I."/>
            <person name="Penn K."/>
            <person name="Ren Q."/>
            <person name="Rosovitz M.J."/>
            <person name="Selengut J.D."/>
            <person name="Shrivastava S."/>
            <person name="Sullivan S.A."/>
            <person name="Tapia R."/>
            <person name="Thompson L.S."/>
            <person name="Watkins K.L."/>
            <person name="Yang Q."/>
            <person name="Yu C."/>
            <person name="Zafar N."/>
            <person name="Zhou L."/>
            <person name="Kuske C.R."/>
        </authorList>
    </citation>
    <scope>NUCLEOTIDE SEQUENCE [LARGE SCALE GENOMIC DNA]</scope>
    <source>
        <strain evidence="15">ATCC 51196 / DSM 11244 / BCRC 80197 / JCM 7670 / NBRC 15755 / NCIMB 13165 / 161</strain>
    </source>
</reference>
<evidence type="ECO:0000256" key="2">
    <source>
        <dbReference type="ARBA" id="ARBA00012438"/>
    </source>
</evidence>
<comment type="catalytic activity">
    <reaction evidence="1">
        <text>ATP + protein L-histidine = ADP + protein N-phospho-L-histidine.</text>
        <dbReference type="EC" id="2.7.13.3"/>
    </reaction>
</comment>
<dbReference type="InterPro" id="IPR001610">
    <property type="entry name" value="PAC"/>
</dbReference>
<accession>C1F8R8</accession>
<dbReference type="KEGG" id="aca:ACP_1972"/>
<dbReference type="InterPro" id="IPR004358">
    <property type="entry name" value="Sig_transdc_His_kin-like_C"/>
</dbReference>
<feature type="domain" description="Histidine kinase" evidence="11">
    <location>
        <begin position="373"/>
        <end position="588"/>
    </location>
</feature>
<dbReference type="GO" id="GO:0000155">
    <property type="term" value="F:phosphorelay sensor kinase activity"/>
    <property type="evidence" value="ECO:0007669"/>
    <property type="project" value="InterPro"/>
</dbReference>
<evidence type="ECO:0000256" key="4">
    <source>
        <dbReference type="ARBA" id="ARBA00022679"/>
    </source>
</evidence>
<dbReference type="PROSITE" id="PS50113">
    <property type="entry name" value="PAC"/>
    <property type="match status" value="1"/>
</dbReference>
<name>C1F8R8_ACIC5</name>
<keyword evidence="10" id="KW-0472">Membrane</keyword>
<dbReference type="SMART" id="SM00086">
    <property type="entry name" value="PAC"/>
    <property type="match status" value="1"/>
</dbReference>
<dbReference type="Pfam" id="PF05227">
    <property type="entry name" value="CHASE3"/>
    <property type="match status" value="1"/>
</dbReference>
<sequence>MFEAPMDSATFRRHLLRLCWVPVLALFLLCLLLGYELDRITMAAQWVDHSDRVIAQMNQVSRAIADRQSVLRAYLLTQQPHYLHAYIRDQAAIRAGFDDLRQLVADNREQIAAVDQWSRDYQAWSDLDPRSVAQDDRSSLLAYLQSQKIAMHQALQDRETMMRRELELRERRTVVLERLDWMSVLAFFILAIGVGALIVWRTTRTFHLVHTGYDQRVNEAKSLYEETLARRQWLDTTLRSIGDAVIACDAEGRIAFMNPVAEQLTGWNEAEARGLDLSAIFRIVNENTQLAVENPVEKVRRQGTIVGLANHTLLIRKDGAQIPIDDSAAPIRNSDSNLIGVVLVFRDITAKKETERALLRAEKLASAGRLSASIAHEINNPLEALMNLLYLTRHMDNLTEVHEYLAQAESQLRRISHIARQSLGFYRDSTVRSTFSMRGVIGQAVEFYAARAAMQGVRMEVAAASDVYVFGSADEIMQVLSNLLANSLDAMPGSGIIRIHLRQTTASPDGRADGVRLYVSDNGNGIHPEQRQQIFDPFFTTKGTTSTGLGLWVTQQLIEKHGGSVAVRSRTQGTWRGTFFRIYLPQTPGTGSDRKPNHAILEPAPDESGPRS</sequence>
<dbReference type="CDD" id="cd00075">
    <property type="entry name" value="HATPase"/>
    <property type="match status" value="1"/>
</dbReference>
<dbReference type="CDD" id="cd00082">
    <property type="entry name" value="HisKA"/>
    <property type="match status" value="1"/>
</dbReference>
<proteinExistence type="predicted"/>
<dbReference type="InterPro" id="IPR003661">
    <property type="entry name" value="HisK_dim/P_dom"/>
</dbReference>
<dbReference type="InterPro" id="IPR035965">
    <property type="entry name" value="PAS-like_dom_sf"/>
</dbReference>
<dbReference type="InterPro" id="IPR007891">
    <property type="entry name" value="CHASE3"/>
</dbReference>
<evidence type="ECO:0000313" key="15">
    <source>
        <dbReference type="Proteomes" id="UP000002207"/>
    </source>
</evidence>
<evidence type="ECO:0000259" key="11">
    <source>
        <dbReference type="PROSITE" id="PS50109"/>
    </source>
</evidence>
<dbReference type="AlphaFoldDB" id="C1F8R8"/>
<dbReference type="Proteomes" id="UP000002207">
    <property type="component" value="Chromosome"/>
</dbReference>
<evidence type="ECO:0000256" key="9">
    <source>
        <dbReference type="SAM" id="MobiDB-lite"/>
    </source>
</evidence>
<dbReference type="SUPFAM" id="SSF55785">
    <property type="entry name" value="PYP-like sensor domain (PAS domain)"/>
    <property type="match status" value="1"/>
</dbReference>
<evidence type="ECO:0000256" key="6">
    <source>
        <dbReference type="ARBA" id="ARBA00022777"/>
    </source>
</evidence>
<dbReference type="PANTHER" id="PTHR43065:SF10">
    <property type="entry name" value="PEROXIDE STRESS-ACTIVATED HISTIDINE KINASE MAK3"/>
    <property type="match status" value="1"/>
</dbReference>
<keyword evidence="6 14" id="KW-0418">Kinase</keyword>
<evidence type="ECO:0000256" key="5">
    <source>
        <dbReference type="ARBA" id="ARBA00022741"/>
    </source>
</evidence>
<evidence type="ECO:0000256" key="3">
    <source>
        <dbReference type="ARBA" id="ARBA00022553"/>
    </source>
</evidence>
<dbReference type="Pfam" id="PF00989">
    <property type="entry name" value="PAS"/>
    <property type="match status" value="1"/>
</dbReference>
<keyword evidence="10" id="KW-1133">Transmembrane helix</keyword>
<protein>
    <recommendedName>
        <fullName evidence="2">histidine kinase</fullName>
        <ecNumber evidence="2">2.7.13.3</ecNumber>
    </recommendedName>
</protein>
<keyword evidence="3" id="KW-0597">Phosphoprotein</keyword>
<dbReference type="InterPro" id="IPR003594">
    <property type="entry name" value="HATPase_dom"/>
</dbReference>
<dbReference type="Gene3D" id="1.10.287.130">
    <property type="match status" value="1"/>
</dbReference>
<keyword evidence="15" id="KW-1185">Reference proteome</keyword>
<dbReference type="OrthoDB" id="9784397at2"/>
<feature type="domain" description="PAS" evidence="12">
    <location>
        <begin position="230"/>
        <end position="303"/>
    </location>
</feature>
<dbReference type="InterPro" id="IPR036890">
    <property type="entry name" value="HATPase_C_sf"/>
</dbReference>
<gene>
    <name evidence="14" type="ordered locus">ACP_1972</name>
</gene>
<dbReference type="SMART" id="SM00091">
    <property type="entry name" value="PAS"/>
    <property type="match status" value="1"/>
</dbReference>
<dbReference type="CDD" id="cd00130">
    <property type="entry name" value="PAS"/>
    <property type="match status" value="1"/>
</dbReference>
<dbReference type="InterPro" id="IPR036097">
    <property type="entry name" value="HisK_dim/P_sf"/>
</dbReference>
<dbReference type="InterPro" id="IPR013767">
    <property type="entry name" value="PAS_fold"/>
</dbReference>
<keyword evidence="5" id="KW-0547">Nucleotide-binding</keyword>
<evidence type="ECO:0000256" key="7">
    <source>
        <dbReference type="ARBA" id="ARBA00022840"/>
    </source>
</evidence>
<dbReference type="InterPro" id="IPR005467">
    <property type="entry name" value="His_kinase_dom"/>
</dbReference>
<evidence type="ECO:0000256" key="10">
    <source>
        <dbReference type="SAM" id="Phobius"/>
    </source>
</evidence>
<dbReference type="Gene3D" id="3.30.565.10">
    <property type="entry name" value="Histidine kinase-like ATPase, C-terminal domain"/>
    <property type="match status" value="1"/>
</dbReference>
<dbReference type="PROSITE" id="PS50112">
    <property type="entry name" value="PAS"/>
    <property type="match status" value="1"/>
</dbReference>
<organism evidence="14 15">
    <name type="scientific">Acidobacterium capsulatum (strain ATCC 51196 / DSM 11244 / BCRC 80197 / JCM 7670 / NBRC 15755 / NCIMB 13165 / 161)</name>
    <dbReference type="NCBI Taxonomy" id="240015"/>
    <lineage>
        <taxon>Bacteria</taxon>
        <taxon>Pseudomonadati</taxon>
        <taxon>Acidobacteriota</taxon>
        <taxon>Terriglobia</taxon>
        <taxon>Terriglobales</taxon>
        <taxon>Acidobacteriaceae</taxon>
        <taxon>Acidobacterium</taxon>
    </lineage>
</organism>
<dbReference type="GO" id="GO:0006355">
    <property type="term" value="P:regulation of DNA-templated transcription"/>
    <property type="evidence" value="ECO:0007669"/>
    <property type="project" value="InterPro"/>
</dbReference>
<dbReference type="EMBL" id="CP001472">
    <property type="protein sequence ID" value="ACO32562.1"/>
    <property type="molecule type" value="Genomic_DNA"/>
</dbReference>
<dbReference type="InterPro" id="IPR000014">
    <property type="entry name" value="PAS"/>
</dbReference>
<feature type="transmembrane region" description="Helical" evidence="10">
    <location>
        <begin position="179"/>
        <end position="200"/>
    </location>
</feature>
<evidence type="ECO:0000256" key="1">
    <source>
        <dbReference type="ARBA" id="ARBA00000085"/>
    </source>
</evidence>
<dbReference type="GO" id="GO:0005524">
    <property type="term" value="F:ATP binding"/>
    <property type="evidence" value="ECO:0007669"/>
    <property type="project" value="UniProtKB-KW"/>
</dbReference>
<dbReference type="InParanoid" id="C1F8R8"/>
<keyword evidence="8" id="KW-0902">Two-component regulatory system</keyword>